<dbReference type="InterPro" id="IPR039425">
    <property type="entry name" value="RNA_pol_sigma-70-like"/>
</dbReference>
<comment type="similarity">
    <text evidence="1">Belongs to the sigma-70 factor family. ECF subfamily.</text>
</comment>
<evidence type="ECO:0000259" key="8">
    <source>
        <dbReference type="Pfam" id="PF04545"/>
    </source>
</evidence>
<dbReference type="Proteomes" id="UP001597519">
    <property type="component" value="Unassembled WGS sequence"/>
</dbReference>
<evidence type="ECO:0000256" key="4">
    <source>
        <dbReference type="ARBA" id="ARBA00023125"/>
    </source>
</evidence>
<proteinExistence type="inferred from homology"/>
<dbReference type="Gene3D" id="1.10.10.10">
    <property type="entry name" value="Winged helix-like DNA-binding domain superfamily/Winged helix DNA-binding domain"/>
    <property type="match status" value="1"/>
</dbReference>
<evidence type="ECO:0000256" key="1">
    <source>
        <dbReference type="ARBA" id="ARBA00010641"/>
    </source>
</evidence>
<evidence type="ECO:0000256" key="2">
    <source>
        <dbReference type="ARBA" id="ARBA00023015"/>
    </source>
</evidence>
<keyword evidence="3" id="KW-0731">Sigma factor</keyword>
<feature type="domain" description="RNA polymerase sigma-70 region 4" evidence="8">
    <location>
        <begin position="129"/>
        <end position="178"/>
    </location>
</feature>
<evidence type="ECO:0000313" key="10">
    <source>
        <dbReference type="Proteomes" id="UP001597519"/>
    </source>
</evidence>
<feature type="compositionally biased region" description="Basic and acidic residues" evidence="6">
    <location>
        <begin position="99"/>
        <end position="109"/>
    </location>
</feature>
<dbReference type="SUPFAM" id="SSF88659">
    <property type="entry name" value="Sigma3 and sigma4 domains of RNA polymerase sigma factors"/>
    <property type="match status" value="1"/>
</dbReference>
<dbReference type="EMBL" id="JBHUOQ010000005">
    <property type="protein sequence ID" value="MFD2831545.1"/>
    <property type="molecule type" value="Genomic_DNA"/>
</dbReference>
<keyword evidence="2" id="KW-0805">Transcription regulation</keyword>
<dbReference type="InterPro" id="IPR013325">
    <property type="entry name" value="RNA_pol_sigma_r2"/>
</dbReference>
<evidence type="ECO:0000256" key="3">
    <source>
        <dbReference type="ARBA" id="ARBA00023082"/>
    </source>
</evidence>
<dbReference type="Pfam" id="PF04542">
    <property type="entry name" value="Sigma70_r2"/>
    <property type="match status" value="1"/>
</dbReference>
<dbReference type="InterPro" id="IPR013324">
    <property type="entry name" value="RNA_pol_sigma_r3/r4-like"/>
</dbReference>
<gene>
    <name evidence="9" type="ORF">ACFSX4_13795</name>
</gene>
<dbReference type="SUPFAM" id="SSF88946">
    <property type="entry name" value="Sigma2 domain of RNA polymerase sigma factors"/>
    <property type="match status" value="1"/>
</dbReference>
<protein>
    <submittedName>
        <fullName evidence="9">RNA polymerase sigma factor</fullName>
    </submittedName>
</protein>
<dbReference type="Pfam" id="PF04545">
    <property type="entry name" value="Sigma70_r4"/>
    <property type="match status" value="1"/>
</dbReference>
<keyword evidence="5" id="KW-0804">Transcription</keyword>
<feature type="region of interest" description="Disordered" evidence="6">
    <location>
        <begin position="97"/>
        <end position="118"/>
    </location>
</feature>
<dbReference type="PANTHER" id="PTHR43133">
    <property type="entry name" value="RNA POLYMERASE ECF-TYPE SIGMA FACTO"/>
    <property type="match status" value="1"/>
</dbReference>
<dbReference type="InterPro" id="IPR014284">
    <property type="entry name" value="RNA_pol_sigma-70_dom"/>
</dbReference>
<dbReference type="InterPro" id="IPR007627">
    <property type="entry name" value="RNA_pol_sigma70_r2"/>
</dbReference>
<name>A0ABW5WXI1_9STAP</name>
<keyword evidence="4" id="KW-0238">DNA-binding</keyword>
<evidence type="ECO:0000259" key="7">
    <source>
        <dbReference type="Pfam" id="PF04542"/>
    </source>
</evidence>
<dbReference type="PANTHER" id="PTHR43133:SF62">
    <property type="entry name" value="RNA POLYMERASE SIGMA FACTOR SIGZ"/>
    <property type="match status" value="1"/>
</dbReference>
<dbReference type="RefSeq" id="WP_377775868.1">
    <property type="nucleotide sequence ID" value="NZ_JBHUOQ010000005.1"/>
</dbReference>
<evidence type="ECO:0000313" key="9">
    <source>
        <dbReference type="EMBL" id="MFD2831545.1"/>
    </source>
</evidence>
<dbReference type="InterPro" id="IPR036388">
    <property type="entry name" value="WH-like_DNA-bd_sf"/>
</dbReference>
<keyword evidence="10" id="KW-1185">Reference proteome</keyword>
<sequence length="193" mass="22555">MVQTDEKLYEMVELRDKEAFKTLYRKYEKLLFSYAYKMTSDTSISEEVVQDVFMKVWQKKGAFKPDKGRLSTWLITLTRNSVVDQLRKKKVDFSEYEERDSMTESDKNAESPTESKVIQNEDSHIISTALKNLSTEQQQMIELFYFRALTQSQISNELNLPLGTVKSRLRLALKHLKKHIKTNQEGGIQNDNA</sequence>
<reference evidence="10" key="1">
    <citation type="journal article" date="2019" name="Int. J. Syst. Evol. Microbiol.">
        <title>The Global Catalogue of Microorganisms (GCM) 10K type strain sequencing project: providing services to taxonomists for standard genome sequencing and annotation.</title>
        <authorList>
            <consortium name="The Broad Institute Genomics Platform"/>
            <consortium name="The Broad Institute Genome Sequencing Center for Infectious Disease"/>
            <person name="Wu L."/>
            <person name="Ma J."/>
        </authorList>
    </citation>
    <scope>NUCLEOTIDE SEQUENCE [LARGE SCALE GENOMIC DNA]</scope>
    <source>
        <strain evidence="10">KCTC 33575</strain>
    </source>
</reference>
<comment type="caution">
    <text evidence="9">The sequence shown here is derived from an EMBL/GenBank/DDBJ whole genome shotgun (WGS) entry which is preliminary data.</text>
</comment>
<evidence type="ECO:0000256" key="5">
    <source>
        <dbReference type="ARBA" id="ARBA00023163"/>
    </source>
</evidence>
<dbReference type="Gene3D" id="1.10.1740.10">
    <property type="match status" value="1"/>
</dbReference>
<organism evidence="9 10">
    <name type="scientific">Corticicoccus populi</name>
    <dbReference type="NCBI Taxonomy" id="1812821"/>
    <lineage>
        <taxon>Bacteria</taxon>
        <taxon>Bacillati</taxon>
        <taxon>Bacillota</taxon>
        <taxon>Bacilli</taxon>
        <taxon>Bacillales</taxon>
        <taxon>Staphylococcaceae</taxon>
        <taxon>Corticicoccus</taxon>
    </lineage>
</organism>
<feature type="domain" description="RNA polymerase sigma-70 region 2" evidence="7">
    <location>
        <begin position="23"/>
        <end position="90"/>
    </location>
</feature>
<dbReference type="NCBIfam" id="TIGR02937">
    <property type="entry name" value="sigma70-ECF"/>
    <property type="match status" value="1"/>
</dbReference>
<evidence type="ECO:0000256" key="6">
    <source>
        <dbReference type="SAM" id="MobiDB-lite"/>
    </source>
</evidence>
<dbReference type="InterPro" id="IPR007630">
    <property type="entry name" value="RNA_pol_sigma70_r4"/>
</dbReference>
<dbReference type="CDD" id="cd06171">
    <property type="entry name" value="Sigma70_r4"/>
    <property type="match status" value="1"/>
</dbReference>
<accession>A0ABW5WXI1</accession>